<feature type="compositionally biased region" description="Polar residues" evidence="2">
    <location>
        <begin position="649"/>
        <end position="660"/>
    </location>
</feature>
<feature type="compositionally biased region" description="Low complexity" evidence="2">
    <location>
        <begin position="639"/>
        <end position="648"/>
    </location>
</feature>
<keyword evidence="1" id="KW-0175">Coiled coil</keyword>
<feature type="region of interest" description="Disordered" evidence="2">
    <location>
        <begin position="1"/>
        <end position="213"/>
    </location>
</feature>
<feature type="compositionally biased region" description="Low complexity" evidence="2">
    <location>
        <begin position="661"/>
        <end position="672"/>
    </location>
</feature>
<feature type="compositionally biased region" description="Basic and acidic residues" evidence="2">
    <location>
        <begin position="85"/>
        <end position="117"/>
    </location>
</feature>
<evidence type="ECO:0000256" key="2">
    <source>
        <dbReference type="SAM" id="MobiDB-lite"/>
    </source>
</evidence>
<feature type="compositionally biased region" description="Basic and acidic residues" evidence="2">
    <location>
        <begin position="134"/>
        <end position="143"/>
    </location>
</feature>
<feature type="region of interest" description="Disordered" evidence="2">
    <location>
        <begin position="943"/>
        <end position="965"/>
    </location>
</feature>
<keyword evidence="4" id="KW-1185">Reference proteome</keyword>
<comment type="caution">
    <text evidence="3">The sequence shown here is derived from an EMBL/GenBank/DDBJ whole genome shotgun (WGS) entry which is preliminary data.</text>
</comment>
<feature type="region of interest" description="Disordered" evidence="2">
    <location>
        <begin position="779"/>
        <end position="803"/>
    </location>
</feature>
<feature type="compositionally biased region" description="Low complexity" evidence="2">
    <location>
        <begin position="118"/>
        <end position="133"/>
    </location>
</feature>
<feature type="compositionally biased region" description="Low complexity" evidence="2">
    <location>
        <begin position="683"/>
        <end position="699"/>
    </location>
</feature>
<feature type="compositionally biased region" description="Basic and acidic residues" evidence="2">
    <location>
        <begin position="271"/>
        <end position="286"/>
    </location>
</feature>
<feature type="compositionally biased region" description="Polar residues" evidence="2">
    <location>
        <begin position="956"/>
        <end position="965"/>
    </location>
</feature>
<sequence>MGLKVMLRNQKEAEKPERKHFKRVEIKEPVKNLMNKNRSPDRKSPDRDRSKSPAERRSRSQSPRDTRDLLHEIEDEETSPKSILRKSDKYHSPRSSLDRSRYDTESYHSRPDHERSPRYSPRSPRSPHYSPSPDRYRSGERSPRYSPSPDRYRSGTDSSPRYSPSRDRSPTFERTLEQSILSTKIDIEQENRMSGETSPGRTPSEADPNRRLARVLGKELELLKLKVEVLEKSNMQDDSGLVGDNVTQRISGRLKEQMKRSPSSSPRRHKSPDYDRGRMFRKKEEISTPQYRSKSDSRYSRKTPSPDRQTRSVTPTLRAQSFEELPRDTTVSDSLDGKLKFSPSRQRSRQIDLGYSSPVRKVSEEIWGIGHSDDDEITSEKVMSWKKLIAKDAIEDNDVLELKQALANCITENDIVRAQLNNANVDIKEKMSKTNDVLNDVRSHLARSQAENMELRTQLEKERTRNDSLEERIREHEKALVNAKSANADLEAELERTVSLLKGTSKKEIPTLQNLTEERDELKDLLANTHKDNTALREELDQAKKQNTKAQTTINDLRGILEEAKKERKQLFDEISQLHKEGHLNKISNIINNYVEQELYQEGKTNGYVIQNRSGLVPSPRVPSPRSRFDQSYIESVMPSSPRSRSSSAGKSKNESPMNRSSIKNNSFSKSSAESQRHLRQESPSYSSYYVTSSRSTPVNQDNTDYYDYEDVSPTVPSSYREIYPHRRSRSYVSNFSSPYDKDDYMDDLEVQKLMCKQPFRKLDFDNELDGSYSPRLSRKDYLRYPTPPRQTKSPTLTNKHWYGEDNDPYFNSNYDEDRDSVESVVESPIDNRFRDESLEDRRKMIDLDNSINDKKFLQALDGAVQGQTKKCLDDIDTLEQKLIDQKQRDHVAPRVGSGRSYLSRSMSPGLLKGILKKTKSEQNMNIKERNFPSYRSYYSHSASPSRTVTLGDKSPSFTQSKLTDNSFQSRQTSKVLKDQQVYQESLPTNQAVLKVQMFYLGMIVTHRNIELPPLSPIFAFKLNDYAQKLAFVFTKDGIFLMAQTVLDKISSKKLRKNIILQTHKS</sequence>
<feature type="region of interest" description="Disordered" evidence="2">
    <location>
        <begin position="633"/>
        <end position="714"/>
    </location>
</feature>
<evidence type="ECO:0000313" key="3">
    <source>
        <dbReference type="EMBL" id="KAJ8317963.1"/>
    </source>
</evidence>
<protein>
    <submittedName>
        <fullName evidence="3">Uncharacterized protein</fullName>
    </submittedName>
</protein>
<feature type="coiled-coil region" evidence="1">
    <location>
        <begin position="438"/>
        <end position="581"/>
    </location>
</feature>
<name>A0ABQ9FL09_TEGGR</name>
<feature type="region of interest" description="Disordered" evidence="2">
    <location>
        <begin position="231"/>
        <end position="350"/>
    </location>
</feature>
<evidence type="ECO:0000313" key="4">
    <source>
        <dbReference type="Proteomes" id="UP001217089"/>
    </source>
</evidence>
<feature type="compositionally biased region" description="Polar residues" evidence="2">
    <location>
        <begin position="790"/>
        <end position="799"/>
    </location>
</feature>
<proteinExistence type="predicted"/>
<gene>
    <name evidence="3" type="ORF">KUTeg_003054</name>
</gene>
<dbReference type="EMBL" id="JARBDR010000214">
    <property type="protein sequence ID" value="KAJ8317963.1"/>
    <property type="molecule type" value="Genomic_DNA"/>
</dbReference>
<feature type="compositionally biased region" description="Basic and acidic residues" evidence="2">
    <location>
        <begin position="293"/>
        <end position="310"/>
    </location>
</feature>
<feature type="compositionally biased region" description="Basic and acidic residues" evidence="2">
    <location>
        <begin position="9"/>
        <end position="30"/>
    </location>
</feature>
<reference evidence="3 4" key="1">
    <citation type="submission" date="2022-12" db="EMBL/GenBank/DDBJ databases">
        <title>Chromosome-level genome of Tegillarca granosa.</title>
        <authorList>
            <person name="Kim J."/>
        </authorList>
    </citation>
    <scope>NUCLEOTIDE SEQUENCE [LARGE SCALE GENOMIC DNA]</scope>
    <source>
        <strain evidence="3">Teg-2019</strain>
        <tissue evidence="3">Adductor muscle</tissue>
    </source>
</reference>
<feature type="compositionally biased region" description="Basic and acidic residues" evidence="2">
    <location>
        <begin position="38"/>
        <end position="72"/>
    </location>
</feature>
<feature type="compositionally biased region" description="Basic and acidic residues" evidence="2">
    <location>
        <begin position="164"/>
        <end position="176"/>
    </location>
</feature>
<organism evidence="3 4">
    <name type="scientific">Tegillarca granosa</name>
    <name type="common">Malaysian cockle</name>
    <name type="synonym">Anadara granosa</name>
    <dbReference type="NCBI Taxonomy" id="220873"/>
    <lineage>
        <taxon>Eukaryota</taxon>
        <taxon>Metazoa</taxon>
        <taxon>Spiralia</taxon>
        <taxon>Lophotrochozoa</taxon>
        <taxon>Mollusca</taxon>
        <taxon>Bivalvia</taxon>
        <taxon>Autobranchia</taxon>
        <taxon>Pteriomorphia</taxon>
        <taxon>Arcoida</taxon>
        <taxon>Arcoidea</taxon>
        <taxon>Arcidae</taxon>
        <taxon>Tegillarca</taxon>
    </lineage>
</organism>
<accession>A0ABQ9FL09</accession>
<dbReference type="Proteomes" id="UP001217089">
    <property type="component" value="Unassembled WGS sequence"/>
</dbReference>
<evidence type="ECO:0000256" key="1">
    <source>
        <dbReference type="SAM" id="Coils"/>
    </source>
</evidence>